<evidence type="ECO:0008006" key="11">
    <source>
        <dbReference type="Google" id="ProtNLM"/>
    </source>
</evidence>
<gene>
    <name evidence="10" type="ORF">g.59234</name>
</gene>
<reference evidence="10" key="1">
    <citation type="submission" date="2015-11" db="EMBL/GenBank/DDBJ databases">
        <title>De novo transcriptome assembly of four potential Pierce s Disease insect vectors from Arizona vineyards.</title>
        <authorList>
            <person name="Tassone E.E."/>
        </authorList>
    </citation>
    <scope>NUCLEOTIDE SEQUENCE</scope>
</reference>
<dbReference type="InterPro" id="IPR000425">
    <property type="entry name" value="MIP"/>
</dbReference>
<dbReference type="Pfam" id="PF00230">
    <property type="entry name" value="MIP"/>
    <property type="match status" value="1"/>
</dbReference>
<dbReference type="GO" id="GO:0015250">
    <property type="term" value="F:water channel activity"/>
    <property type="evidence" value="ECO:0007669"/>
    <property type="project" value="TreeGrafter"/>
</dbReference>
<accession>A0A1B6JW60</accession>
<dbReference type="PANTHER" id="PTHR45665">
    <property type="entry name" value="AQUAPORIN-8"/>
    <property type="match status" value="1"/>
</dbReference>
<dbReference type="PANTHER" id="PTHR45665:SF9">
    <property type="entry name" value="AQUAPORIN-8"/>
    <property type="match status" value="1"/>
</dbReference>
<protein>
    <recommendedName>
        <fullName evidence="11">Aquaporin</fullName>
    </recommendedName>
</protein>
<dbReference type="PROSITE" id="PS00221">
    <property type="entry name" value="MIP"/>
    <property type="match status" value="1"/>
</dbReference>
<sequence length="240" mass="25989">MHLPRINNLKLLQSFFAEMLASFIFGYTIYTTLLSVKFDDHPAIPLAVTLGVTFSGIAIIYTFADHTISHFNPAITLSAILTRRLDPLNGIGFIISQGVGFIIAALLAVVTFPGSYEEVLDQVLVGPGSDDATNVNIFFSEFILTAILVFVAFEVAINATRDPEKSLYEDEELPNCTIVAPLTIGLTLGFLTLLASKSSGGSFNPGVAFAPMLISGHWPYPWQYYVAQFTGGLFGALVQV</sequence>
<keyword evidence="5" id="KW-0677">Repeat</keyword>
<dbReference type="SUPFAM" id="SSF81338">
    <property type="entry name" value="Aquaporin-like"/>
    <property type="match status" value="1"/>
</dbReference>
<feature type="transmembrane region" description="Helical" evidence="9">
    <location>
        <begin position="222"/>
        <end position="238"/>
    </location>
</feature>
<feature type="transmembrane region" description="Helical" evidence="9">
    <location>
        <begin position="136"/>
        <end position="157"/>
    </location>
</feature>
<evidence type="ECO:0000256" key="5">
    <source>
        <dbReference type="ARBA" id="ARBA00022737"/>
    </source>
</evidence>
<evidence type="ECO:0000256" key="3">
    <source>
        <dbReference type="ARBA" id="ARBA00022448"/>
    </source>
</evidence>
<evidence type="ECO:0000256" key="4">
    <source>
        <dbReference type="ARBA" id="ARBA00022692"/>
    </source>
</evidence>
<dbReference type="GO" id="GO:0016020">
    <property type="term" value="C:membrane"/>
    <property type="evidence" value="ECO:0007669"/>
    <property type="project" value="InterPro"/>
</dbReference>
<feature type="non-terminal residue" evidence="10">
    <location>
        <position position="240"/>
    </location>
</feature>
<dbReference type="InterPro" id="IPR023271">
    <property type="entry name" value="Aquaporin-like"/>
</dbReference>
<feature type="transmembrane region" description="Helical" evidence="9">
    <location>
        <begin position="42"/>
        <end position="64"/>
    </location>
</feature>
<dbReference type="Gene3D" id="1.20.1080.10">
    <property type="entry name" value="Glycerol uptake facilitator protein"/>
    <property type="match status" value="1"/>
</dbReference>
<dbReference type="AlphaFoldDB" id="A0A1B6JW60"/>
<feature type="transmembrane region" description="Helical" evidence="9">
    <location>
        <begin position="178"/>
        <end position="196"/>
    </location>
</feature>
<dbReference type="PRINTS" id="PR00783">
    <property type="entry name" value="MINTRINSICP"/>
</dbReference>
<evidence type="ECO:0000256" key="2">
    <source>
        <dbReference type="ARBA" id="ARBA00006175"/>
    </source>
</evidence>
<keyword evidence="7 9" id="KW-0472">Membrane</keyword>
<organism evidence="10">
    <name type="scientific">Homalodisca liturata</name>
    <dbReference type="NCBI Taxonomy" id="320908"/>
    <lineage>
        <taxon>Eukaryota</taxon>
        <taxon>Metazoa</taxon>
        <taxon>Ecdysozoa</taxon>
        <taxon>Arthropoda</taxon>
        <taxon>Hexapoda</taxon>
        <taxon>Insecta</taxon>
        <taxon>Pterygota</taxon>
        <taxon>Neoptera</taxon>
        <taxon>Paraneoptera</taxon>
        <taxon>Hemiptera</taxon>
        <taxon>Auchenorrhyncha</taxon>
        <taxon>Membracoidea</taxon>
        <taxon>Cicadellidae</taxon>
        <taxon>Cicadellinae</taxon>
        <taxon>Proconiini</taxon>
        <taxon>Homalodisca</taxon>
    </lineage>
</organism>
<dbReference type="EMBL" id="GECU01004268">
    <property type="protein sequence ID" value="JAT03439.1"/>
    <property type="molecule type" value="Transcribed_RNA"/>
</dbReference>
<keyword evidence="3 8" id="KW-0813">Transport</keyword>
<name>A0A1B6JW60_9HEMI</name>
<dbReference type="GO" id="GO:0012505">
    <property type="term" value="C:endomembrane system"/>
    <property type="evidence" value="ECO:0007669"/>
    <property type="project" value="UniProtKB-SubCell"/>
</dbReference>
<feature type="transmembrane region" description="Helical" evidence="9">
    <location>
        <begin position="91"/>
        <end position="116"/>
    </location>
</feature>
<evidence type="ECO:0000256" key="6">
    <source>
        <dbReference type="ARBA" id="ARBA00022989"/>
    </source>
</evidence>
<dbReference type="InterPro" id="IPR022357">
    <property type="entry name" value="MIP_CS"/>
</dbReference>
<evidence type="ECO:0000256" key="7">
    <source>
        <dbReference type="ARBA" id="ARBA00023136"/>
    </source>
</evidence>
<proteinExistence type="inferred from homology"/>
<dbReference type="InterPro" id="IPR034294">
    <property type="entry name" value="Aquaporin_transptr"/>
</dbReference>
<dbReference type="GO" id="GO:0005737">
    <property type="term" value="C:cytoplasm"/>
    <property type="evidence" value="ECO:0007669"/>
    <property type="project" value="UniProtKB-ARBA"/>
</dbReference>
<comment type="subcellular location">
    <subcellularLocation>
        <location evidence="1">Endomembrane system</location>
        <topology evidence="1">Multi-pass membrane protein</topology>
    </subcellularLocation>
</comment>
<evidence type="ECO:0000313" key="10">
    <source>
        <dbReference type="EMBL" id="JAT03439.1"/>
    </source>
</evidence>
<dbReference type="GO" id="GO:0019755">
    <property type="term" value="P:one-carbon compound transport"/>
    <property type="evidence" value="ECO:0007669"/>
    <property type="project" value="UniProtKB-ARBA"/>
</dbReference>
<keyword evidence="6 9" id="KW-1133">Transmembrane helix</keyword>
<evidence type="ECO:0000256" key="8">
    <source>
        <dbReference type="RuleBase" id="RU000477"/>
    </source>
</evidence>
<evidence type="ECO:0000256" key="9">
    <source>
        <dbReference type="SAM" id="Phobius"/>
    </source>
</evidence>
<keyword evidence="4 8" id="KW-0812">Transmembrane</keyword>
<feature type="transmembrane region" description="Helical" evidence="9">
    <location>
        <begin position="12"/>
        <end position="30"/>
    </location>
</feature>
<evidence type="ECO:0000256" key="1">
    <source>
        <dbReference type="ARBA" id="ARBA00004127"/>
    </source>
</evidence>
<comment type="similarity">
    <text evidence="2 8">Belongs to the MIP/aquaporin (TC 1.A.8) family.</text>
</comment>